<evidence type="ECO:0000313" key="1">
    <source>
        <dbReference type="EMBL" id="WNG43216.1"/>
    </source>
</evidence>
<dbReference type="Proteomes" id="UP001611383">
    <property type="component" value="Chromosome"/>
</dbReference>
<keyword evidence="2" id="KW-1185">Reference proteome</keyword>
<dbReference type="RefSeq" id="WP_395813804.1">
    <property type="nucleotide sequence ID" value="NZ_CP043494.1"/>
</dbReference>
<name>A0ABY9WHD9_9BACT</name>
<evidence type="ECO:0008006" key="3">
    <source>
        <dbReference type="Google" id="ProtNLM"/>
    </source>
</evidence>
<organism evidence="1 2">
    <name type="scientific">Archangium minus</name>
    <dbReference type="NCBI Taxonomy" id="83450"/>
    <lineage>
        <taxon>Bacteria</taxon>
        <taxon>Pseudomonadati</taxon>
        <taxon>Myxococcota</taxon>
        <taxon>Myxococcia</taxon>
        <taxon>Myxococcales</taxon>
        <taxon>Cystobacterineae</taxon>
        <taxon>Archangiaceae</taxon>
        <taxon>Archangium</taxon>
    </lineage>
</organism>
<protein>
    <recommendedName>
        <fullName evidence="3">Lipoprotein</fullName>
    </recommendedName>
</protein>
<accession>A0ABY9WHD9</accession>
<dbReference type="PROSITE" id="PS51257">
    <property type="entry name" value="PROKAR_LIPOPROTEIN"/>
    <property type="match status" value="1"/>
</dbReference>
<evidence type="ECO:0000313" key="2">
    <source>
        <dbReference type="Proteomes" id="UP001611383"/>
    </source>
</evidence>
<dbReference type="EMBL" id="CP043494">
    <property type="protein sequence ID" value="WNG43216.1"/>
    <property type="molecule type" value="Genomic_DNA"/>
</dbReference>
<sequence length="314" mass="33500">MQTKQKWALTLTMALGAMSCGGSTEPGDPYMGFIDATVLDAKFQPGTGCGSDGKTKCYLPVKAYSSGEEFSFYNLGLIAASDKLLPKDAESRPILPASAVKATAYDFPEGCKTGKAFNERTDAYREDMQYPVFDTLPLTNSSALVLPLVKTQAWTGVSKYTCNAIKDAQSLRDGDFGGAAAEGETFALRGVIDMTHLPARPSEQAVYGWYRGLQLAYLDGGAVPVDADGNLKVMDGVWLKPSSSSAKPTDATAKLVFQAKPGEDAWSPVVRLREVSGTGTYTRLCYDPPCAADAVDMTAKPTYTGVLFLVASPQ</sequence>
<gene>
    <name evidence="1" type="ORF">F0U60_03215</name>
</gene>
<proteinExistence type="predicted"/>
<reference evidence="1 2" key="1">
    <citation type="submission" date="2019-08" db="EMBL/GenBank/DDBJ databases">
        <title>Archangium and Cystobacter genomes.</title>
        <authorList>
            <person name="Chen I.-C.K."/>
            <person name="Wielgoss S."/>
        </authorList>
    </citation>
    <scope>NUCLEOTIDE SEQUENCE [LARGE SCALE GENOMIC DNA]</scope>
    <source>
        <strain evidence="1 2">Cbm 6</strain>
    </source>
</reference>